<reference evidence="1 2" key="1">
    <citation type="submission" date="2021-06" db="EMBL/GenBank/DDBJ databases">
        <title>Caerostris darwini draft genome.</title>
        <authorList>
            <person name="Kono N."/>
            <person name="Arakawa K."/>
        </authorList>
    </citation>
    <scope>NUCLEOTIDE SEQUENCE [LARGE SCALE GENOMIC DNA]</scope>
</reference>
<gene>
    <name evidence="1" type="ORF">CDAR_430871</name>
</gene>
<keyword evidence="2" id="KW-1185">Reference proteome</keyword>
<proteinExistence type="predicted"/>
<comment type="caution">
    <text evidence="1">The sequence shown here is derived from an EMBL/GenBank/DDBJ whole genome shotgun (WGS) entry which is preliminary data.</text>
</comment>
<sequence length="200" mass="21942">MAVDLNNIQNLSTGCCLNEKEHKHSSTYVHYGSNKCPEDKLTSLVYDGYVASSPRNHLGSGTNLLCLPRNPVDISNEPALTKNGSLLAGVKYGELLTRPFKFNNNKVVLNGAVCAVCLTHVQTVYTFYGQHECPELGGWNMQYAGYAMASENAVSENICVDTKLEAHQDSYIGPHDLSLKFSLANYLEKTVFVPCVVCSK</sequence>
<dbReference type="AlphaFoldDB" id="A0AAV4RHQ5"/>
<dbReference type="Proteomes" id="UP001054837">
    <property type="component" value="Unassembled WGS sequence"/>
</dbReference>
<evidence type="ECO:0000313" key="2">
    <source>
        <dbReference type="Proteomes" id="UP001054837"/>
    </source>
</evidence>
<organism evidence="1 2">
    <name type="scientific">Caerostris darwini</name>
    <dbReference type="NCBI Taxonomy" id="1538125"/>
    <lineage>
        <taxon>Eukaryota</taxon>
        <taxon>Metazoa</taxon>
        <taxon>Ecdysozoa</taxon>
        <taxon>Arthropoda</taxon>
        <taxon>Chelicerata</taxon>
        <taxon>Arachnida</taxon>
        <taxon>Araneae</taxon>
        <taxon>Araneomorphae</taxon>
        <taxon>Entelegynae</taxon>
        <taxon>Araneoidea</taxon>
        <taxon>Araneidae</taxon>
        <taxon>Caerostris</taxon>
    </lineage>
</organism>
<protein>
    <submittedName>
        <fullName evidence="1">Uncharacterized protein</fullName>
    </submittedName>
</protein>
<dbReference type="EMBL" id="BPLQ01006354">
    <property type="protein sequence ID" value="GIY21863.1"/>
    <property type="molecule type" value="Genomic_DNA"/>
</dbReference>
<accession>A0AAV4RHQ5</accession>
<evidence type="ECO:0000313" key="1">
    <source>
        <dbReference type="EMBL" id="GIY21863.1"/>
    </source>
</evidence>
<name>A0AAV4RHQ5_9ARAC</name>